<proteinExistence type="predicted"/>
<sequence length="153" mass="17564">MEKSKWKNLKSKAKEEFLASRKSALMTGGSPSDQGPPSDRSHAIVDAYGDSAASCGINGCIETEKISKEENIMPRPRSQSKLKHIREDTVEDKLLKIEEEKLAFETEKLAFKEEKFYVKRRLFDAKAEYYELKVKELKDKSSEAEPLIYHTFK</sequence>
<dbReference type="Proteomes" id="UP000887565">
    <property type="component" value="Unplaced"/>
</dbReference>
<protein>
    <submittedName>
        <fullName evidence="3">No apical meristem-associated C-terminal domain-containing protein</fullName>
    </submittedName>
</protein>
<feature type="region of interest" description="Disordered" evidence="1">
    <location>
        <begin position="20"/>
        <end position="43"/>
    </location>
</feature>
<evidence type="ECO:0000313" key="2">
    <source>
        <dbReference type="Proteomes" id="UP000887565"/>
    </source>
</evidence>
<reference evidence="3" key="1">
    <citation type="submission" date="2022-11" db="UniProtKB">
        <authorList>
            <consortium name="WormBaseParasite"/>
        </authorList>
    </citation>
    <scope>IDENTIFICATION</scope>
</reference>
<keyword evidence="2" id="KW-1185">Reference proteome</keyword>
<dbReference type="AlphaFoldDB" id="A0A915HWC8"/>
<organism evidence="2 3">
    <name type="scientific">Romanomermis culicivorax</name>
    <name type="common">Nematode worm</name>
    <dbReference type="NCBI Taxonomy" id="13658"/>
    <lineage>
        <taxon>Eukaryota</taxon>
        <taxon>Metazoa</taxon>
        <taxon>Ecdysozoa</taxon>
        <taxon>Nematoda</taxon>
        <taxon>Enoplea</taxon>
        <taxon>Dorylaimia</taxon>
        <taxon>Mermithida</taxon>
        <taxon>Mermithoidea</taxon>
        <taxon>Mermithidae</taxon>
        <taxon>Romanomermis</taxon>
    </lineage>
</organism>
<evidence type="ECO:0000313" key="3">
    <source>
        <dbReference type="WBParaSite" id="nRc.2.0.1.t05641-RA"/>
    </source>
</evidence>
<evidence type="ECO:0000256" key="1">
    <source>
        <dbReference type="SAM" id="MobiDB-lite"/>
    </source>
</evidence>
<name>A0A915HWC8_ROMCU</name>
<accession>A0A915HWC8</accession>
<dbReference type="WBParaSite" id="nRc.2.0.1.t05641-RA">
    <property type="protein sequence ID" value="nRc.2.0.1.t05641-RA"/>
    <property type="gene ID" value="nRc.2.0.1.g05641"/>
</dbReference>